<organism evidence="1 2">
    <name type="scientific">Candidatus Scatousia excrementipullorum</name>
    <dbReference type="NCBI Taxonomy" id="2840936"/>
    <lineage>
        <taxon>Bacteria</taxon>
        <taxon>Candidatus Scatousia</taxon>
    </lineage>
</organism>
<protein>
    <submittedName>
        <fullName evidence="1">Uncharacterized protein</fullName>
    </submittedName>
</protein>
<sequence>MEINNLCKTSYPVYYAKAQKQTCAGSVCQPQNIDVSLYNSKGVRIPFCGLVKGADFIEENCINFLRKIRENRCRKFDEYDIKEMLETLRKEKNSSDRESVLKEVFCIESEDFGKTPPKDFLKRALRLTAGRPEDERFAILEFAQHELNNATKPLEAFAALPVEKQDKLVKILKDINKIDDATFSTMDEPPYQNIDSVYDFFRVLVYAEDDLAKLSKAEANTYKVDTYHLIKDDLEFFKKQNYPNENIKKKVNTVTQNIYNYFMENIL</sequence>
<proteinExistence type="predicted"/>
<dbReference type="Proteomes" id="UP000823632">
    <property type="component" value="Unassembled WGS sequence"/>
</dbReference>
<reference evidence="1" key="1">
    <citation type="submission" date="2020-10" db="EMBL/GenBank/DDBJ databases">
        <authorList>
            <person name="Gilroy R."/>
        </authorList>
    </citation>
    <scope>NUCLEOTIDE SEQUENCE</scope>
    <source>
        <strain evidence="1">10192</strain>
    </source>
</reference>
<dbReference type="AlphaFoldDB" id="A0A9D9DMX5"/>
<comment type="caution">
    <text evidence="1">The sequence shown here is derived from an EMBL/GenBank/DDBJ whole genome shotgun (WGS) entry which is preliminary data.</text>
</comment>
<gene>
    <name evidence="1" type="ORF">IAC76_03880</name>
</gene>
<dbReference type="EMBL" id="JADIND010000082">
    <property type="protein sequence ID" value="MBO8430503.1"/>
    <property type="molecule type" value="Genomic_DNA"/>
</dbReference>
<accession>A0A9D9DMX5</accession>
<evidence type="ECO:0000313" key="1">
    <source>
        <dbReference type="EMBL" id="MBO8430503.1"/>
    </source>
</evidence>
<reference evidence="1" key="2">
    <citation type="journal article" date="2021" name="PeerJ">
        <title>Extensive microbial diversity within the chicken gut microbiome revealed by metagenomics and culture.</title>
        <authorList>
            <person name="Gilroy R."/>
            <person name="Ravi A."/>
            <person name="Getino M."/>
            <person name="Pursley I."/>
            <person name="Horton D.L."/>
            <person name="Alikhan N.F."/>
            <person name="Baker D."/>
            <person name="Gharbi K."/>
            <person name="Hall N."/>
            <person name="Watson M."/>
            <person name="Adriaenssens E.M."/>
            <person name="Foster-Nyarko E."/>
            <person name="Jarju S."/>
            <person name="Secka A."/>
            <person name="Antonio M."/>
            <person name="Oren A."/>
            <person name="Chaudhuri R.R."/>
            <person name="La Ragione R."/>
            <person name="Hildebrand F."/>
            <person name="Pallen M.J."/>
        </authorList>
    </citation>
    <scope>NUCLEOTIDE SEQUENCE</scope>
    <source>
        <strain evidence="1">10192</strain>
    </source>
</reference>
<name>A0A9D9DMX5_9BACT</name>
<evidence type="ECO:0000313" key="2">
    <source>
        <dbReference type="Proteomes" id="UP000823632"/>
    </source>
</evidence>